<comment type="caution">
    <text evidence="1">The sequence shown here is derived from an EMBL/GenBank/DDBJ whole genome shotgun (WGS) entry which is preliminary data.</text>
</comment>
<reference evidence="1" key="1">
    <citation type="submission" date="2023-04" db="EMBL/GenBank/DDBJ databases">
        <title>Phytophthora fragariaefolia NBRC 109709.</title>
        <authorList>
            <person name="Ichikawa N."/>
            <person name="Sato H."/>
            <person name="Tonouchi N."/>
        </authorList>
    </citation>
    <scope>NUCLEOTIDE SEQUENCE</scope>
    <source>
        <strain evidence="1">NBRC 109709</strain>
    </source>
</reference>
<dbReference type="OrthoDB" id="126667at2759"/>
<accession>A0A9W6YCI8</accession>
<name>A0A9W6YCI8_9STRA</name>
<dbReference type="Proteomes" id="UP001165121">
    <property type="component" value="Unassembled WGS sequence"/>
</dbReference>
<protein>
    <submittedName>
        <fullName evidence="1">Unnamed protein product</fullName>
    </submittedName>
</protein>
<proteinExistence type="predicted"/>
<evidence type="ECO:0000313" key="2">
    <source>
        <dbReference type="Proteomes" id="UP001165121"/>
    </source>
</evidence>
<organism evidence="1 2">
    <name type="scientific">Phytophthora fragariaefolia</name>
    <dbReference type="NCBI Taxonomy" id="1490495"/>
    <lineage>
        <taxon>Eukaryota</taxon>
        <taxon>Sar</taxon>
        <taxon>Stramenopiles</taxon>
        <taxon>Oomycota</taxon>
        <taxon>Peronosporomycetes</taxon>
        <taxon>Peronosporales</taxon>
        <taxon>Peronosporaceae</taxon>
        <taxon>Phytophthora</taxon>
    </lineage>
</organism>
<keyword evidence="2" id="KW-1185">Reference proteome</keyword>
<evidence type="ECO:0000313" key="1">
    <source>
        <dbReference type="EMBL" id="GMF58655.1"/>
    </source>
</evidence>
<sequence>MSRVKTGIKVAIETLRASLTDMHHDITITTDKQTNRNKNSQRGELPVNVNVRDDVVWSRVDANPHVNKLAVKWIGLYRVISADVNSFEIEHLLTGATRTVHASRLNRYADNSLNVNEEKLEHLAHQDVYLTVEAFCNGLT</sequence>
<dbReference type="AlphaFoldDB" id="A0A9W6YCI8"/>
<dbReference type="EMBL" id="BSXT01004703">
    <property type="protein sequence ID" value="GMF58655.1"/>
    <property type="molecule type" value="Genomic_DNA"/>
</dbReference>
<gene>
    <name evidence="1" type="ORF">Pfra01_002525700</name>
</gene>